<dbReference type="EMBL" id="JAGQHR010000024">
    <property type="protein sequence ID" value="MCA9726375.1"/>
    <property type="molecule type" value="Genomic_DNA"/>
</dbReference>
<reference evidence="1" key="1">
    <citation type="submission" date="2020-04" db="EMBL/GenBank/DDBJ databases">
        <authorList>
            <person name="Zhang T."/>
        </authorList>
    </citation>
    <scope>NUCLEOTIDE SEQUENCE</scope>
    <source>
        <strain evidence="1">HKST-UBA01</strain>
    </source>
</reference>
<proteinExistence type="predicted"/>
<sequence length="238" mass="26037">APDERWGLDALAGRFVELSSGASTPMLTIAIGLVVQAQERAEPAVWIATGPSSFYPPDAAESGVDLEALPVIRVRGVLEGARAADIVLRSGAVTLAVLDLRDALRDDRGAKRDDSWSRDDSRSRKVIPGEAYSANARFMQGRWNRNVREMPHTERSVPPAVQTRLSALAQKHRSTLLCLTRKERGSSSLGSLVSLRAVGEVRKTAFDRFLWELEVLKDKHQAPGWSHSEACRGPAGLY</sequence>
<dbReference type="AlphaFoldDB" id="A0A956LVA5"/>
<accession>A0A956LVA5</accession>
<name>A0A956LVA5_UNCEI</name>
<protein>
    <submittedName>
        <fullName evidence="1">Uncharacterized protein</fullName>
    </submittedName>
</protein>
<reference evidence="1" key="2">
    <citation type="journal article" date="2021" name="Microbiome">
        <title>Successional dynamics and alternative stable states in a saline activated sludge microbial community over 9 years.</title>
        <authorList>
            <person name="Wang Y."/>
            <person name="Ye J."/>
            <person name="Ju F."/>
            <person name="Liu L."/>
            <person name="Boyd J.A."/>
            <person name="Deng Y."/>
            <person name="Parks D.H."/>
            <person name="Jiang X."/>
            <person name="Yin X."/>
            <person name="Woodcroft B.J."/>
            <person name="Tyson G.W."/>
            <person name="Hugenholtz P."/>
            <person name="Polz M.F."/>
            <person name="Zhang T."/>
        </authorList>
    </citation>
    <scope>NUCLEOTIDE SEQUENCE</scope>
    <source>
        <strain evidence="1">HKST-UBA01</strain>
    </source>
</reference>
<evidence type="ECO:0000313" key="1">
    <source>
        <dbReference type="EMBL" id="MCA9726375.1"/>
    </source>
</evidence>
<organism evidence="1 2">
    <name type="scientific">Eiseniibacteriota bacterium</name>
    <dbReference type="NCBI Taxonomy" id="2212470"/>
    <lineage>
        <taxon>Bacteria</taxon>
        <taxon>Candidatus Eiseniibacteriota</taxon>
    </lineage>
</organism>
<gene>
    <name evidence="1" type="ORF">KC729_01750</name>
</gene>
<feature type="non-terminal residue" evidence="1">
    <location>
        <position position="1"/>
    </location>
</feature>
<evidence type="ECO:0000313" key="2">
    <source>
        <dbReference type="Proteomes" id="UP000697710"/>
    </source>
</evidence>
<dbReference type="Proteomes" id="UP000697710">
    <property type="component" value="Unassembled WGS sequence"/>
</dbReference>
<dbReference type="Gene3D" id="3.40.50.300">
    <property type="entry name" value="P-loop containing nucleotide triphosphate hydrolases"/>
    <property type="match status" value="1"/>
</dbReference>
<comment type="caution">
    <text evidence="1">The sequence shown here is derived from an EMBL/GenBank/DDBJ whole genome shotgun (WGS) entry which is preliminary data.</text>
</comment>
<dbReference type="InterPro" id="IPR027417">
    <property type="entry name" value="P-loop_NTPase"/>
</dbReference>